<dbReference type="EMBL" id="AP025943">
    <property type="protein sequence ID" value="BDL43534.1"/>
    <property type="molecule type" value="Genomic_DNA"/>
</dbReference>
<organism evidence="5 6">
    <name type="scientific">Akkermansia biwaensis</name>
    <dbReference type="NCBI Taxonomy" id="2946555"/>
    <lineage>
        <taxon>Bacteria</taxon>
        <taxon>Pseudomonadati</taxon>
        <taxon>Verrucomicrobiota</taxon>
        <taxon>Verrucomicrobiia</taxon>
        <taxon>Verrucomicrobiales</taxon>
        <taxon>Akkermansiaceae</taxon>
        <taxon>Akkermansia</taxon>
    </lineage>
</organism>
<dbReference type="InterPro" id="IPR002495">
    <property type="entry name" value="Glyco_trans_8"/>
</dbReference>
<sequence>MPTSSSPCQKKGHPVPVMFAVTSSWLVPLAVTLYSLCLHSNPRRLYEIQIVHDGLRASEMKELHKAISGHPHISIHFATLPEKLFQSLQNRDCGRFSSLSYVRLLAAGLFPQYDRLLYLDADILLNGDVAELYDTELQGKPIAAVRDCAALQSICTGRLAPHLECLAGTGVTFPLLYCNTGVMVMDLRQMRQKDMENTLFRILRSRPDSFPYGDQDILNIAFHGSIMPLPVEWNYHFQFELHHKGMQALITGTEFEKVQALFNNRSWKLFHLVGDYKPWLPPDMGKTYHRLYLSLWWPAARRTPAFHAELRSLYREFTCPIRSRMHRHQWRLLISSPKVFRKRRIKIKGLQRLLAVFDGSWQ</sequence>
<keyword evidence="2" id="KW-0808">Transferase</keyword>
<proteinExistence type="predicted"/>
<keyword evidence="4" id="KW-1133">Transmembrane helix</keyword>
<reference evidence="5" key="1">
    <citation type="submission" date="2022-06" db="EMBL/GenBank/DDBJ databases">
        <title>Akkermansia biwalacus sp. nov., an anaerobic mucin-degrading bacterium isolated from human intestine.</title>
        <authorList>
            <person name="Kobayashi Y."/>
            <person name="Inoue S."/>
            <person name="Kawahara T."/>
            <person name="Kohda N."/>
        </authorList>
    </citation>
    <scope>NUCLEOTIDE SEQUENCE</scope>
    <source>
        <strain evidence="5">WON2089</strain>
    </source>
</reference>
<keyword evidence="3" id="KW-0479">Metal-binding</keyword>
<dbReference type="PANTHER" id="PTHR13778:SF47">
    <property type="entry name" value="LIPOPOLYSACCHARIDE 1,3-GALACTOSYLTRANSFERASE"/>
    <property type="match status" value="1"/>
</dbReference>
<dbReference type="SUPFAM" id="SSF53448">
    <property type="entry name" value="Nucleotide-diphospho-sugar transferases"/>
    <property type="match status" value="1"/>
</dbReference>
<evidence type="ECO:0000313" key="5">
    <source>
        <dbReference type="EMBL" id="BDL43534.1"/>
    </source>
</evidence>
<dbReference type="CDD" id="cd04194">
    <property type="entry name" value="GT8_A4GalT_like"/>
    <property type="match status" value="1"/>
</dbReference>
<evidence type="ECO:0000256" key="2">
    <source>
        <dbReference type="ARBA" id="ARBA00022679"/>
    </source>
</evidence>
<keyword evidence="4" id="KW-0812">Transmembrane</keyword>
<accession>A0ABN6QG76</accession>
<dbReference type="Gene3D" id="3.90.550.10">
    <property type="entry name" value="Spore Coat Polysaccharide Biosynthesis Protein SpsA, Chain A"/>
    <property type="match status" value="1"/>
</dbReference>
<protein>
    <recommendedName>
        <fullName evidence="7">Glycosyltransferase family 8 protein</fullName>
    </recommendedName>
</protein>
<keyword evidence="4" id="KW-0472">Membrane</keyword>
<dbReference type="InterPro" id="IPR050748">
    <property type="entry name" value="Glycosyltrans_8_dom-fam"/>
</dbReference>
<dbReference type="InterPro" id="IPR029044">
    <property type="entry name" value="Nucleotide-diphossugar_trans"/>
</dbReference>
<evidence type="ECO:0008006" key="7">
    <source>
        <dbReference type="Google" id="ProtNLM"/>
    </source>
</evidence>
<dbReference type="Proteomes" id="UP001062263">
    <property type="component" value="Chromosome"/>
</dbReference>
<keyword evidence="1" id="KW-0328">Glycosyltransferase</keyword>
<dbReference type="RefSeq" id="WP_215435639.1">
    <property type="nucleotide sequence ID" value="NZ_AP025943.1"/>
</dbReference>
<keyword evidence="6" id="KW-1185">Reference proteome</keyword>
<dbReference type="PANTHER" id="PTHR13778">
    <property type="entry name" value="GLYCOSYLTRANSFERASE 8 DOMAIN-CONTAINING PROTEIN"/>
    <property type="match status" value="1"/>
</dbReference>
<evidence type="ECO:0000256" key="4">
    <source>
        <dbReference type="SAM" id="Phobius"/>
    </source>
</evidence>
<evidence type="ECO:0000256" key="3">
    <source>
        <dbReference type="ARBA" id="ARBA00022723"/>
    </source>
</evidence>
<gene>
    <name evidence="5" type="ORF">Abiwalacus_11080</name>
</gene>
<feature type="transmembrane region" description="Helical" evidence="4">
    <location>
        <begin position="15"/>
        <end position="36"/>
    </location>
</feature>
<evidence type="ECO:0000256" key="1">
    <source>
        <dbReference type="ARBA" id="ARBA00022676"/>
    </source>
</evidence>
<evidence type="ECO:0000313" key="6">
    <source>
        <dbReference type="Proteomes" id="UP001062263"/>
    </source>
</evidence>
<dbReference type="Pfam" id="PF01501">
    <property type="entry name" value="Glyco_transf_8"/>
    <property type="match status" value="1"/>
</dbReference>
<name>A0ABN6QG76_9BACT</name>